<reference evidence="1" key="1">
    <citation type="submission" date="2020-04" db="EMBL/GenBank/DDBJ databases">
        <authorList>
            <person name="Chiriac C."/>
            <person name="Salcher M."/>
            <person name="Ghai R."/>
            <person name="Kavagutti S V."/>
        </authorList>
    </citation>
    <scope>NUCLEOTIDE SEQUENCE</scope>
</reference>
<sequence>MAQSRTLKLALLADIANFSTNMNTAGKQSDTLGSQFEAFGKKAALAFAAAGAAIGA</sequence>
<protein>
    <submittedName>
        <fullName evidence="1">Uncharacterized protein</fullName>
    </submittedName>
</protein>
<organism evidence="1">
    <name type="scientific">uncultured Caudovirales phage</name>
    <dbReference type="NCBI Taxonomy" id="2100421"/>
    <lineage>
        <taxon>Viruses</taxon>
        <taxon>Duplodnaviria</taxon>
        <taxon>Heunggongvirae</taxon>
        <taxon>Uroviricota</taxon>
        <taxon>Caudoviricetes</taxon>
        <taxon>Peduoviridae</taxon>
        <taxon>Maltschvirus</taxon>
        <taxon>Maltschvirus maltsch</taxon>
    </lineage>
</organism>
<feature type="non-terminal residue" evidence="1">
    <location>
        <position position="56"/>
    </location>
</feature>
<gene>
    <name evidence="1" type="ORF">UFOVP491_20</name>
</gene>
<accession>A0A6J5MGQ8</accession>
<proteinExistence type="predicted"/>
<evidence type="ECO:0000313" key="1">
    <source>
        <dbReference type="EMBL" id="CAB4145482.1"/>
    </source>
</evidence>
<name>A0A6J5MGQ8_9CAUD</name>
<dbReference type="EMBL" id="LR796447">
    <property type="protein sequence ID" value="CAB4145482.1"/>
    <property type="molecule type" value="Genomic_DNA"/>
</dbReference>